<feature type="compositionally biased region" description="Basic residues" evidence="4">
    <location>
        <begin position="587"/>
        <end position="597"/>
    </location>
</feature>
<keyword evidence="3" id="KW-0539">Nucleus</keyword>
<feature type="compositionally biased region" description="Basic and acidic residues" evidence="4">
    <location>
        <begin position="82"/>
        <end position="91"/>
    </location>
</feature>
<feature type="compositionally biased region" description="Polar residues" evidence="4">
    <location>
        <begin position="688"/>
        <end position="701"/>
    </location>
</feature>
<dbReference type="GO" id="GO:0045944">
    <property type="term" value="P:positive regulation of transcription by RNA polymerase II"/>
    <property type="evidence" value="ECO:0007669"/>
    <property type="project" value="TreeGrafter"/>
</dbReference>
<feature type="compositionally biased region" description="Polar residues" evidence="4">
    <location>
        <begin position="294"/>
        <end position="308"/>
    </location>
</feature>
<feature type="compositionally biased region" description="Low complexity" evidence="4">
    <location>
        <begin position="598"/>
        <end position="615"/>
    </location>
</feature>
<evidence type="ECO:0000256" key="2">
    <source>
        <dbReference type="ARBA" id="ARBA00022763"/>
    </source>
</evidence>
<feature type="domain" description="BRCT" evidence="5">
    <location>
        <begin position="726"/>
        <end position="865"/>
    </location>
</feature>
<feature type="region of interest" description="Disordered" evidence="4">
    <location>
        <begin position="44"/>
        <end position="112"/>
    </location>
</feature>
<feature type="compositionally biased region" description="Polar residues" evidence="4">
    <location>
        <begin position="153"/>
        <end position="162"/>
    </location>
</feature>
<reference evidence="6" key="2">
    <citation type="submission" date="2023-05" db="EMBL/GenBank/DDBJ databases">
        <authorList>
            <consortium name="Lawrence Berkeley National Laboratory"/>
            <person name="Steindorff A."/>
            <person name="Hensen N."/>
            <person name="Bonometti L."/>
            <person name="Westerberg I."/>
            <person name="Brannstrom I.O."/>
            <person name="Guillou S."/>
            <person name="Cros-Aarteil S."/>
            <person name="Calhoun S."/>
            <person name="Haridas S."/>
            <person name="Kuo A."/>
            <person name="Mondo S."/>
            <person name="Pangilinan J."/>
            <person name="Riley R."/>
            <person name="Labutti K."/>
            <person name="Andreopoulos B."/>
            <person name="Lipzen A."/>
            <person name="Chen C."/>
            <person name="Yanf M."/>
            <person name="Daum C."/>
            <person name="Ng V."/>
            <person name="Clum A."/>
            <person name="Ohm R."/>
            <person name="Martin F."/>
            <person name="Silar P."/>
            <person name="Natvig D."/>
            <person name="Lalanne C."/>
            <person name="Gautier V."/>
            <person name="Ament-Velasquez S.L."/>
            <person name="Kruys A."/>
            <person name="Hutchinson M.I."/>
            <person name="Powell A.J."/>
            <person name="Barry K."/>
            <person name="Miller A.N."/>
            <person name="Grigoriev I.V."/>
            <person name="Debuchy R."/>
            <person name="Gladieux P."/>
            <person name="Thoren M.H."/>
            <person name="Johannesson H."/>
        </authorList>
    </citation>
    <scope>NUCLEOTIDE SEQUENCE</scope>
    <source>
        <strain evidence="6">CBS 141.50</strain>
    </source>
</reference>
<dbReference type="InterPro" id="IPR001357">
    <property type="entry name" value="BRCT_dom"/>
</dbReference>
<dbReference type="InterPro" id="IPR036420">
    <property type="entry name" value="BRCT_dom_sf"/>
</dbReference>
<keyword evidence="2" id="KW-0227">DNA damage</keyword>
<organism evidence="6 7">
    <name type="scientific">Dichotomopilus funicola</name>
    <dbReference type="NCBI Taxonomy" id="1934379"/>
    <lineage>
        <taxon>Eukaryota</taxon>
        <taxon>Fungi</taxon>
        <taxon>Dikarya</taxon>
        <taxon>Ascomycota</taxon>
        <taxon>Pezizomycotina</taxon>
        <taxon>Sordariomycetes</taxon>
        <taxon>Sordariomycetidae</taxon>
        <taxon>Sordariales</taxon>
        <taxon>Chaetomiaceae</taxon>
        <taxon>Dichotomopilus</taxon>
    </lineage>
</organism>
<dbReference type="GO" id="GO:0005634">
    <property type="term" value="C:nucleus"/>
    <property type="evidence" value="ECO:0007669"/>
    <property type="project" value="UniProtKB-SubCell"/>
</dbReference>
<accession>A0AAN6V2G5</accession>
<reference evidence="6" key="1">
    <citation type="journal article" date="2023" name="Mol. Phylogenet. Evol.">
        <title>Genome-scale phylogeny and comparative genomics of the fungal order Sordariales.</title>
        <authorList>
            <person name="Hensen N."/>
            <person name="Bonometti L."/>
            <person name="Westerberg I."/>
            <person name="Brannstrom I.O."/>
            <person name="Guillou S."/>
            <person name="Cros-Aarteil S."/>
            <person name="Calhoun S."/>
            <person name="Haridas S."/>
            <person name="Kuo A."/>
            <person name="Mondo S."/>
            <person name="Pangilinan J."/>
            <person name="Riley R."/>
            <person name="LaButti K."/>
            <person name="Andreopoulos B."/>
            <person name="Lipzen A."/>
            <person name="Chen C."/>
            <person name="Yan M."/>
            <person name="Daum C."/>
            <person name="Ng V."/>
            <person name="Clum A."/>
            <person name="Steindorff A."/>
            <person name="Ohm R.A."/>
            <person name="Martin F."/>
            <person name="Silar P."/>
            <person name="Natvig D.O."/>
            <person name="Lalanne C."/>
            <person name="Gautier V."/>
            <person name="Ament-Velasquez S.L."/>
            <person name="Kruys A."/>
            <person name="Hutchinson M.I."/>
            <person name="Powell A.J."/>
            <person name="Barry K."/>
            <person name="Miller A.N."/>
            <person name="Grigoriev I.V."/>
            <person name="Debuchy R."/>
            <person name="Gladieux P."/>
            <person name="Hiltunen Thoren M."/>
            <person name="Johannesson H."/>
        </authorList>
    </citation>
    <scope>NUCLEOTIDE SEQUENCE</scope>
    <source>
        <strain evidence="6">CBS 141.50</strain>
    </source>
</reference>
<feature type="compositionally biased region" description="Low complexity" evidence="4">
    <location>
        <begin position="316"/>
        <end position="327"/>
    </location>
</feature>
<feature type="compositionally biased region" description="Basic and acidic residues" evidence="4">
    <location>
        <begin position="678"/>
        <end position="687"/>
    </location>
</feature>
<name>A0AAN6V2G5_9PEZI</name>
<feature type="compositionally biased region" description="Low complexity" evidence="4">
    <location>
        <begin position="342"/>
        <end position="352"/>
    </location>
</feature>
<dbReference type="GO" id="GO:0000077">
    <property type="term" value="P:DNA damage checkpoint signaling"/>
    <property type="evidence" value="ECO:0007669"/>
    <property type="project" value="TreeGrafter"/>
</dbReference>
<dbReference type="PROSITE" id="PS50172">
    <property type="entry name" value="BRCT"/>
    <property type="match status" value="1"/>
</dbReference>
<evidence type="ECO:0000256" key="1">
    <source>
        <dbReference type="ARBA" id="ARBA00004123"/>
    </source>
</evidence>
<evidence type="ECO:0000259" key="5">
    <source>
        <dbReference type="PROSITE" id="PS50172"/>
    </source>
</evidence>
<evidence type="ECO:0000313" key="6">
    <source>
        <dbReference type="EMBL" id="KAK4142306.1"/>
    </source>
</evidence>
<dbReference type="EMBL" id="MU853599">
    <property type="protein sequence ID" value="KAK4142306.1"/>
    <property type="molecule type" value="Genomic_DNA"/>
</dbReference>
<feature type="region of interest" description="Disordered" evidence="4">
    <location>
        <begin position="294"/>
        <end position="727"/>
    </location>
</feature>
<evidence type="ECO:0000256" key="3">
    <source>
        <dbReference type="ARBA" id="ARBA00023242"/>
    </source>
</evidence>
<comment type="subcellular location">
    <subcellularLocation>
        <location evidence="1">Nucleus</location>
    </subcellularLocation>
</comment>
<dbReference type="AlphaFoldDB" id="A0AAN6V2G5"/>
<feature type="compositionally biased region" description="Polar residues" evidence="4">
    <location>
        <begin position="633"/>
        <end position="646"/>
    </location>
</feature>
<dbReference type="GeneID" id="87820842"/>
<dbReference type="GO" id="GO:0042393">
    <property type="term" value="F:histone binding"/>
    <property type="evidence" value="ECO:0007669"/>
    <property type="project" value="TreeGrafter"/>
</dbReference>
<dbReference type="RefSeq" id="XP_062635677.1">
    <property type="nucleotide sequence ID" value="XM_062784229.1"/>
</dbReference>
<dbReference type="FunFam" id="3.40.50.10190:FF:000083">
    <property type="entry name" value="DNA damage repair protein (Rad9)"/>
    <property type="match status" value="1"/>
</dbReference>
<dbReference type="InterPro" id="IPR047249">
    <property type="entry name" value="BRCT_p53bp1-like_rpt1"/>
</dbReference>
<evidence type="ECO:0000256" key="4">
    <source>
        <dbReference type="SAM" id="MobiDB-lite"/>
    </source>
</evidence>
<dbReference type="SUPFAM" id="SSF52113">
    <property type="entry name" value="BRCT domain"/>
    <property type="match status" value="1"/>
</dbReference>
<dbReference type="Proteomes" id="UP001302676">
    <property type="component" value="Unassembled WGS sequence"/>
</dbReference>
<dbReference type="PANTHER" id="PTHR15321">
    <property type="entry name" value="TUMOR SUPPRESSOR P53-BINDING PROTEIN 1"/>
    <property type="match status" value="1"/>
</dbReference>
<feature type="compositionally biased region" description="Basic and acidic residues" evidence="4">
    <location>
        <begin position="373"/>
        <end position="382"/>
    </location>
</feature>
<feature type="compositionally biased region" description="Acidic residues" evidence="4">
    <location>
        <begin position="201"/>
        <end position="213"/>
    </location>
</feature>
<dbReference type="CDD" id="cd17745">
    <property type="entry name" value="BRCT_p53bp1_rpt1"/>
    <property type="match status" value="1"/>
</dbReference>
<proteinExistence type="predicted"/>
<dbReference type="PANTHER" id="PTHR15321:SF3">
    <property type="entry name" value="TP53-BINDING PROTEIN 1"/>
    <property type="match status" value="1"/>
</dbReference>
<dbReference type="Gene3D" id="3.40.50.10190">
    <property type="entry name" value="BRCT domain"/>
    <property type="match status" value="1"/>
</dbReference>
<keyword evidence="7" id="KW-1185">Reference proteome</keyword>
<sequence length="1033" mass="111970">MLSNAIRQADDAAFDAVLDGTNESQDTLLIARRLMLDYGVALHSSPTAEDDTTSPSCPPQKGDSADNEGTDPVHPPLQETTRGTRAEETAQIHDSFSLPETQNANILGNQRPAETRKNWDVAIENGVVGDLNLPDSLPLSAEIDSTSRRKMDSTQASTQPNAGRSYDQYRRPSSQDRTSPFPEPVRSTSLARNGVGNVHNEEEEQREEEYDDDVGIRFDFTNITDTGKAGFVGQDDSGYVDLGSLINSRHPEPQKATQSPIQHWPETPGPPQNPFRNSRSELLSMSQLFRGTQFSSPVKLASPTSSRPSPAEFPGNSISSNPAISSPLKARGLRSSPGVAITSSPETPVVPESSHDEPGRKRSVPEPMATYEPMHKSQERRSIFTAQTKRAGSGDELDSPDSMSRRRRALQKKEAALRHLDAISFPRPIKYGDVEVPSTSQRLRESQTDAAVVQRQADEAVVDDLDNPDNLGTVEEPQDRRPKSTQIRPIVGDDSTQSDPQEEEVPTIAQTSTAAPEPPHPSTNSAPGPDQGPGNGVAHEDTILETSPTSKRVDPSLGPPPSNDPYQFEDKSTPNFQSSPPAISTRAQKRKPTRGRPRVLSSSSSPLSNLGSTPSHETSDASGIAKSVPPGSPTESTIVASSSPILAQSKRRGGHERLPKLKTVSSESLRQSRRRNRRDSNSTDELTRSLSGTPTFEQSLRVSRLSIHRSVSRAGRGATRPSSTQREQKLFKNMAFAISFQARKPGETSDQYNSRTDFSGMVQKRIRQAGGRILENGFDELFEAVSLGTPTSSPVSTNSTSDLEAEIRLTSEGRVTGFTALIADGHSRKAKYMQALALGLPCIAARWVTTCLDRNELVDWTPYLLCAGQSAFLGDAIRSRCLAPYDAATARLVDVFAAREKLLEGSRILVVVKKALEGKKVAYVFLARVLGASLTRVYNVEAAKTELKAAEDAGRPFDWVYVDGKAYEDALFAYSPAPRAGGTGGGGKRKRASAAASFATAEPPVKRVRTLGEELVIQSLILGRLIGEGEMDD</sequence>
<dbReference type="InterPro" id="IPR047252">
    <property type="entry name" value="TP53BP1-like"/>
</dbReference>
<feature type="compositionally biased region" description="Basic and acidic residues" evidence="4">
    <location>
        <begin position="411"/>
        <end position="421"/>
    </location>
</feature>
<feature type="compositionally biased region" description="Polar residues" evidence="4">
    <location>
        <begin position="573"/>
        <end position="586"/>
    </location>
</feature>
<protein>
    <recommendedName>
        <fullName evidence="5">BRCT domain-containing protein</fullName>
    </recommendedName>
</protein>
<feature type="region of interest" description="Disordered" evidence="4">
    <location>
        <begin position="129"/>
        <end position="213"/>
    </location>
</feature>
<feature type="compositionally biased region" description="Polar residues" evidence="4">
    <location>
        <begin position="92"/>
        <end position="108"/>
    </location>
</feature>
<comment type="caution">
    <text evidence="6">The sequence shown here is derived from an EMBL/GenBank/DDBJ whole genome shotgun (WGS) entry which is preliminary data.</text>
</comment>
<feature type="compositionally biased region" description="Basic and acidic residues" evidence="4">
    <location>
        <begin position="353"/>
        <end position="364"/>
    </location>
</feature>
<evidence type="ECO:0000313" key="7">
    <source>
        <dbReference type="Proteomes" id="UP001302676"/>
    </source>
</evidence>
<feature type="region of interest" description="Disordered" evidence="4">
    <location>
        <begin position="247"/>
        <end position="278"/>
    </location>
</feature>
<gene>
    <name evidence="6" type="ORF">C8A04DRAFT_38412</name>
</gene>